<comment type="subcellular location">
    <subcellularLocation>
        <location evidence="1">Membrane</location>
        <topology evidence="1">Multi-pass membrane protein</topology>
    </subcellularLocation>
</comment>
<evidence type="ECO:0000256" key="1">
    <source>
        <dbReference type="ARBA" id="ARBA00004141"/>
    </source>
</evidence>
<dbReference type="EMBL" id="JALJOV010000766">
    <property type="protein sequence ID" value="KAK9861403.1"/>
    <property type="molecule type" value="Genomic_DNA"/>
</dbReference>
<keyword evidence="10" id="KW-1185">Reference proteome</keyword>
<keyword evidence="2 7" id="KW-0812">Transmembrane</keyword>
<accession>A0AAW1SYJ2</accession>
<dbReference type="AlphaFoldDB" id="A0AAW1SYJ2"/>
<dbReference type="GO" id="GO:0005886">
    <property type="term" value="C:plasma membrane"/>
    <property type="evidence" value="ECO:0007669"/>
    <property type="project" value="TreeGrafter"/>
</dbReference>
<keyword evidence="3" id="KW-0864">Zinc transport</keyword>
<feature type="region of interest" description="Disordered" evidence="6">
    <location>
        <begin position="182"/>
        <end position="227"/>
    </location>
</feature>
<protein>
    <recommendedName>
        <fullName evidence="8">Cation efflux protein transmembrane domain-containing protein</fullName>
    </recommendedName>
</protein>
<feature type="transmembrane region" description="Helical" evidence="7">
    <location>
        <begin position="235"/>
        <end position="258"/>
    </location>
</feature>
<dbReference type="InterPro" id="IPR050681">
    <property type="entry name" value="CDF/SLC30A"/>
</dbReference>
<feature type="transmembrane region" description="Helical" evidence="7">
    <location>
        <begin position="85"/>
        <end position="102"/>
    </location>
</feature>
<dbReference type="PANTHER" id="PTHR11562">
    <property type="entry name" value="CATION EFFLUX PROTEIN/ ZINC TRANSPORTER"/>
    <property type="match status" value="1"/>
</dbReference>
<dbReference type="Pfam" id="PF01545">
    <property type="entry name" value="Cation_efflux"/>
    <property type="match status" value="1"/>
</dbReference>
<feature type="transmembrane region" description="Helical" evidence="7">
    <location>
        <begin position="122"/>
        <end position="141"/>
    </location>
</feature>
<evidence type="ECO:0000256" key="2">
    <source>
        <dbReference type="ARBA" id="ARBA00022692"/>
    </source>
</evidence>
<dbReference type="Proteomes" id="UP001485043">
    <property type="component" value="Unassembled WGS sequence"/>
</dbReference>
<evidence type="ECO:0000256" key="4">
    <source>
        <dbReference type="ARBA" id="ARBA00022989"/>
    </source>
</evidence>
<evidence type="ECO:0000256" key="5">
    <source>
        <dbReference type="ARBA" id="ARBA00023136"/>
    </source>
</evidence>
<dbReference type="InterPro" id="IPR058533">
    <property type="entry name" value="Cation_efflux_TM"/>
</dbReference>
<feature type="transmembrane region" description="Helical" evidence="7">
    <location>
        <begin position="52"/>
        <end position="73"/>
    </location>
</feature>
<dbReference type="InterPro" id="IPR002524">
    <property type="entry name" value="Cation_efflux"/>
</dbReference>
<evidence type="ECO:0000313" key="9">
    <source>
        <dbReference type="EMBL" id="KAK9861403.1"/>
    </source>
</evidence>
<organism evidence="9 10">
    <name type="scientific">Apatococcus fuscideae</name>
    <dbReference type="NCBI Taxonomy" id="2026836"/>
    <lineage>
        <taxon>Eukaryota</taxon>
        <taxon>Viridiplantae</taxon>
        <taxon>Chlorophyta</taxon>
        <taxon>core chlorophytes</taxon>
        <taxon>Trebouxiophyceae</taxon>
        <taxon>Chlorellales</taxon>
        <taxon>Chlorellaceae</taxon>
        <taxon>Apatococcus</taxon>
    </lineage>
</organism>
<dbReference type="InterPro" id="IPR027469">
    <property type="entry name" value="Cation_efflux_TMD_sf"/>
</dbReference>
<keyword evidence="5 7" id="KW-0472">Membrane</keyword>
<feature type="domain" description="Cation efflux protein transmembrane" evidence="8">
    <location>
        <begin position="52"/>
        <end position="261"/>
    </location>
</feature>
<keyword evidence="3" id="KW-0813">Transport</keyword>
<dbReference type="NCBIfam" id="TIGR01297">
    <property type="entry name" value="CDF"/>
    <property type="match status" value="1"/>
</dbReference>
<gene>
    <name evidence="9" type="ORF">WJX84_006624</name>
</gene>
<feature type="compositionally biased region" description="Basic and acidic residues" evidence="6">
    <location>
        <begin position="187"/>
        <end position="208"/>
    </location>
</feature>
<keyword evidence="3" id="KW-0406">Ion transport</keyword>
<dbReference type="Gene3D" id="1.20.1510.10">
    <property type="entry name" value="Cation efflux protein transmembrane domain"/>
    <property type="match status" value="1"/>
</dbReference>
<evidence type="ECO:0000259" key="8">
    <source>
        <dbReference type="Pfam" id="PF01545"/>
    </source>
</evidence>
<evidence type="ECO:0000256" key="3">
    <source>
        <dbReference type="ARBA" id="ARBA00022906"/>
    </source>
</evidence>
<feature type="compositionally biased region" description="Basic and acidic residues" evidence="6">
    <location>
        <begin position="215"/>
        <end position="224"/>
    </location>
</feature>
<dbReference type="GO" id="GO:0005385">
    <property type="term" value="F:zinc ion transmembrane transporter activity"/>
    <property type="evidence" value="ECO:0007669"/>
    <property type="project" value="TreeGrafter"/>
</dbReference>
<keyword evidence="3" id="KW-0862">Zinc</keyword>
<keyword evidence="4 7" id="KW-1133">Transmembrane helix</keyword>
<feature type="transmembrane region" description="Helical" evidence="7">
    <location>
        <begin position="153"/>
        <end position="173"/>
    </location>
</feature>
<comment type="caution">
    <text evidence="9">The sequence shown here is derived from an EMBL/GenBank/DDBJ whole genome shotgun (WGS) entry which is preliminary data.</text>
</comment>
<dbReference type="PANTHER" id="PTHR11562:SF17">
    <property type="entry name" value="RE54080P-RELATED"/>
    <property type="match status" value="1"/>
</dbReference>
<reference evidence="9 10" key="1">
    <citation type="journal article" date="2024" name="Nat. Commun.">
        <title>Phylogenomics reveals the evolutionary origins of lichenization in chlorophyte algae.</title>
        <authorList>
            <person name="Puginier C."/>
            <person name="Libourel C."/>
            <person name="Otte J."/>
            <person name="Skaloud P."/>
            <person name="Haon M."/>
            <person name="Grisel S."/>
            <person name="Petersen M."/>
            <person name="Berrin J.G."/>
            <person name="Delaux P.M."/>
            <person name="Dal Grande F."/>
            <person name="Keller J."/>
        </authorList>
    </citation>
    <scope>NUCLEOTIDE SEQUENCE [LARGE SCALE GENOMIC DNA]</scope>
    <source>
        <strain evidence="9 10">SAG 2523</strain>
    </source>
</reference>
<evidence type="ECO:0000313" key="10">
    <source>
        <dbReference type="Proteomes" id="UP001485043"/>
    </source>
</evidence>
<evidence type="ECO:0000256" key="6">
    <source>
        <dbReference type="SAM" id="MobiDB-lite"/>
    </source>
</evidence>
<name>A0AAW1SYJ2_9CHLO</name>
<evidence type="ECO:0000256" key="7">
    <source>
        <dbReference type="SAM" id="Phobius"/>
    </source>
</evidence>
<sequence length="295" mass="31037">MPDSDAAAPLLPQSTTPTQHAIDMRRTGACVLAEGQEEVGSSAQQSQVQKRLIWALIICFIFMIVEVVGGYLANSLAIMTDAAHLLSDVSGFAVALFAGVFATRKSGDTHTFGYHRIEVLGALASVLSSWLVTGILVYEAIQRIIEPVAVNGKGMFALAVGGLLVNLINFFILGAHGHAGHSHGGHSHGEHAHSHGENGHSHGHEHGHAHGNSHGSHDHGHSHDDESESINLRGAVLHIIGDLVQSIGVAIAGALIWWKQVRLPSHLLSDASDREVSTACVRVGLVPSGGHVGVV</sequence>
<dbReference type="SUPFAM" id="SSF161111">
    <property type="entry name" value="Cation efflux protein transmembrane domain-like"/>
    <property type="match status" value="1"/>
</dbReference>
<proteinExistence type="predicted"/>